<proteinExistence type="predicted"/>
<reference evidence="3 4" key="1">
    <citation type="submission" date="2013-12" db="EMBL/GenBank/DDBJ databases">
        <authorList>
            <person name="Stott M."/>
        </authorList>
    </citation>
    <scope>NUCLEOTIDE SEQUENCE [LARGE SCALE GENOMIC DNA]</scope>
    <source>
        <strain evidence="3 4">K22</strain>
    </source>
</reference>
<keyword evidence="4" id="KW-1185">Reference proteome</keyword>
<dbReference type="Proteomes" id="UP000031518">
    <property type="component" value="Unassembled WGS sequence"/>
</dbReference>
<dbReference type="EMBL" id="CBXV010000005">
    <property type="protein sequence ID" value="CDM65530.1"/>
    <property type="molecule type" value="Genomic_DNA"/>
</dbReference>
<evidence type="ECO:0000256" key="1">
    <source>
        <dbReference type="ARBA" id="ARBA00023004"/>
    </source>
</evidence>
<dbReference type="GO" id="GO:0046914">
    <property type="term" value="F:transition metal ion binding"/>
    <property type="evidence" value="ECO:0007669"/>
    <property type="project" value="InterPro"/>
</dbReference>
<protein>
    <submittedName>
        <fullName evidence="3">Fe2+ transport system protein A</fullName>
    </submittedName>
</protein>
<accession>A0A0B6WZC8</accession>
<evidence type="ECO:0000313" key="3">
    <source>
        <dbReference type="EMBL" id="CDM65530.1"/>
    </source>
</evidence>
<reference evidence="3 4" key="2">
    <citation type="submission" date="2015-01" db="EMBL/GenBank/DDBJ databases">
        <title>Complete genome sequence of Pyrinomonas methylaliphatogenes type strain K22T.</title>
        <authorList>
            <person name="Lee K.C.Y."/>
            <person name="Power J.F."/>
            <person name="Dunfield P.F."/>
            <person name="Morgan X.C."/>
            <person name="Huttenhower C."/>
            <person name="Stott M.B."/>
        </authorList>
    </citation>
    <scope>NUCLEOTIDE SEQUENCE [LARGE SCALE GENOMIC DNA]</scope>
    <source>
        <strain evidence="3 4">K22</strain>
    </source>
</reference>
<dbReference type="InterPro" id="IPR038157">
    <property type="entry name" value="FeoA_core_dom"/>
</dbReference>
<evidence type="ECO:0000313" key="4">
    <source>
        <dbReference type="Proteomes" id="UP000031518"/>
    </source>
</evidence>
<evidence type="ECO:0000259" key="2">
    <source>
        <dbReference type="SMART" id="SM00899"/>
    </source>
</evidence>
<dbReference type="SUPFAM" id="SSF50037">
    <property type="entry name" value="C-terminal domain of transcriptional repressors"/>
    <property type="match status" value="1"/>
</dbReference>
<feature type="domain" description="Ferrous iron transporter FeoA-like" evidence="2">
    <location>
        <begin position="24"/>
        <end position="96"/>
    </location>
</feature>
<dbReference type="AlphaFoldDB" id="A0A0B6WZC8"/>
<dbReference type="SMART" id="SM00899">
    <property type="entry name" value="FeoA"/>
    <property type="match status" value="1"/>
</dbReference>
<dbReference type="PANTHER" id="PTHR42954:SF2">
    <property type="entry name" value="FE(2+) TRANSPORT PROTEIN A"/>
    <property type="match status" value="1"/>
</dbReference>
<dbReference type="InterPro" id="IPR008988">
    <property type="entry name" value="Transcriptional_repressor_C"/>
</dbReference>
<keyword evidence="1" id="KW-0408">Iron</keyword>
<dbReference type="Gene3D" id="2.30.30.90">
    <property type="match status" value="1"/>
</dbReference>
<dbReference type="InterPro" id="IPR052713">
    <property type="entry name" value="FeoA"/>
</dbReference>
<dbReference type="Pfam" id="PF04023">
    <property type="entry name" value="FeoA"/>
    <property type="match status" value="1"/>
</dbReference>
<dbReference type="InterPro" id="IPR007167">
    <property type="entry name" value="Fe-transptr_FeoA-like"/>
</dbReference>
<dbReference type="PANTHER" id="PTHR42954">
    <property type="entry name" value="FE(2+) TRANSPORT PROTEIN A"/>
    <property type="match status" value="1"/>
</dbReference>
<dbReference type="RefSeq" id="WP_211197641.1">
    <property type="nucleotide sequence ID" value="NZ_CBXV010000005.1"/>
</dbReference>
<gene>
    <name evidence="3" type="ORF">PYK22_01533</name>
</gene>
<organism evidence="3 4">
    <name type="scientific">Pyrinomonas methylaliphatogenes</name>
    <dbReference type="NCBI Taxonomy" id="454194"/>
    <lineage>
        <taxon>Bacteria</taxon>
        <taxon>Pseudomonadati</taxon>
        <taxon>Acidobacteriota</taxon>
        <taxon>Blastocatellia</taxon>
        <taxon>Blastocatellales</taxon>
        <taxon>Pyrinomonadaceae</taxon>
        <taxon>Pyrinomonas</taxon>
    </lineage>
</organism>
<sequence>MESRSALTVEAATDSTDPMRRGLRSLAELPIGFSARIVAVNGASHIARRLMEMGFVPGAPVSVVRQAPFGDPLEVRVRSCHLAVRRAEARTIVVGDPQSFIG</sequence>
<dbReference type="STRING" id="454194.PYK22_01533"/>
<name>A0A0B6WZC8_9BACT</name>